<dbReference type="PROSITE" id="PS51354">
    <property type="entry name" value="GLUTAREDOXIN_2"/>
    <property type="match status" value="1"/>
</dbReference>
<evidence type="ECO:0000313" key="4">
    <source>
        <dbReference type="Proteomes" id="UP001652660"/>
    </source>
</evidence>
<name>A0ABM4VH67_COFAR</name>
<organism evidence="4 5">
    <name type="scientific">Coffea arabica</name>
    <name type="common">Arabian coffee</name>
    <dbReference type="NCBI Taxonomy" id="13443"/>
    <lineage>
        <taxon>Eukaryota</taxon>
        <taxon>Viridiplantae</taxon>
        <taxon>Streptophyta</taxon>
        <taxon>Embryophyta</taxon>
        <taxon>Tracheophyta</taxon>
        <taxon>Spermatophyta</taxon>
        <taxon>Magnoliopsida</taxon>
        <taxon>eudicotyledons</taxon>
        <taxon>Gunneridae</taxon>
        <taxon>Pentapetalae</taxon>
        <taxon>asterids</taxon>
        <taxon>lamiids</taxon>
        <taxon>Gentianales</taxon>
        <taxon>Rubiaceae</taxon>
        <taxon>Ixoroideae</taxon>
        <taxon>Gardenieae complex</taxon>
        <taxon>Bertiereae - Coffeeae clade</taxon>
        <taxon>Coffeeae</taxon>
        <taxon>Coffea</taxon>
    </lineage>
</organism>
<comment type="similarity">
    <text evidence="1">Belongs to the glutaredoxin family. CPYC subfamily.</text>
</comment>
<dbReference type="InterPro" id="IPR011899">
    <property type="entry name" value="Glutaredoxin_euk/vir"/>
</dbReference>
<keyword evidence="2" id="KW-0676">Redox-active center</keyword>
<dbReference type="Proteomes" id="UP001652660">
    <property type="component" value="Chromosome 1e"/>
</dbReference>
<dbReference type="PANTHER" id="PTHR45694:SF18">
    <property type="entry name" value="GLUTAREDOXIN-1-RELATED"/>
    <property type="match status" value="1"/>
</dbReference>
<reference evidence="5" key="2">
    <citation type="submission" date="2025-08" db="UniProtKB">
        <authorList>
            <consortium name="RefSeq"/>
        </authorList>
    </citation>
    <scope>IDENTIFICATION</scope>
    <source>
        <tissue evidence="5">Leaves</tissue>
    </source>
</reference>
<keyword evidence="4" id="KW-1185">Reference proteome</keyword>
<dbReference type="PANTHER" id="PTHR45694">
    <property type="entry name" value="GLUTAREDOXIN 2"/>
    <property type="match status" value="1"/>
</dbReference>
<sequence length="184" mass="20099">MAGASHLITTPPRGGFSFLTFSSQPHSLPHFHIPNSCAFFNTSSVTPLSSKSRIDFYGPRRVGKTTKVRAMAASFGSRLEETVKTTITENPVVVYSKTWCSYSSEVKTLLKKLGCEPLVIELDQLGPQGPQLQKVLERLTGQHTVPNVFIGGEHIGGCTDTVKLHRRGELESLLSEASAKKTEI</sequence>
<dbReference type="SUPFAM" id="SSF52833">
    <property type="entry name" value="Thioredoxin-like"/>
    <property type="match status" value="1"/>
</dbReference>
<dbReference type="Pfam" id="PF00462">
    <property type="entry name" value="Glutaredoxin"/>
    <property type="match status" value="1"/>
</dbReference>
<evidence type="ECO:0000256" key="1">
    <source>
        <dbReference type="ARBA" id="ARBA00007190"/>
    </source>
</evidence>
<dbReference type="PRINTS" id="PR00160">
    <property type="entry name" value="GLUTAREDOXIN"/>
</dbReference>
<evidence type="ECO:0000313" key="5">
    <source>
        <dbReference type="RefSeq" id="XP_071918876.1"/>
    </source>
</evidence>
<dbReference type="NCBIfam" id="TIGR02180">
    <property type="entry name" value="GRX_euk"/>
    <property type="match status" value="1"/>
</dbReference>
<dbReference type="InterPro" id="IPR014025">
    <property type="entry name" value="Glutaredoxin_subgr"/>
</dbReference>
<proteinExistence type="inferred from homology"/>
<evidence type="ECO:0000256" key="2">
    <source>
        <dbReference type="ARBA" id="ARBA00023284"/>
    </source>
</evidence>
<dbReference type="CDD" id="cd03419">
    <property type="entry name" value="GRX_GRXh_1_2_like"/>
    <property type="match status" value="1"/>
</dbReference>
<dbReference type="InterPro" id="IPR036249">
    <property type="entry name" value="Thioredoxin-like_sf"/>
</dbReference>
<dbReference type="Gene3D" id="3.40.30.10">
    <property type="entry name" value="Glutaredoxin"/>
    <property type="match status" value="1"/>
</dbReference>
<dbReference type="RefSeq" id="XP_071918876.1">
    <property type="nucleotide sequence ID" value="XM_072062775.1"/>
</dbReference>
<evidence type="ECO:0000259" key="3">
    <source>
        <dbReference type="Pfam" id="PF00462"/>
    </source>
</evidence>
<gene>
    <name evidence="5" type="primary">LOC140013481</name>
</gene>
<feature type="domain" description="Glutaredoxin" evidence="3">
    <location>
        <begin position="92"/>
        <end position="155"/>
    </location>
</feature>
<reference evidence="4" key="1">
    <citation type="journal article" date="2025" name="Foods">
        <title>Unveiling the Microbial Signatures of Arabica Coffee Cherries: Insights into Ripeness Specific Diversity, Functional Traits, and Implications for Quality and Safety.</title>
        <authorList>
            <consortium name="RefSeq"/>
            <person name="Tenea G.N."/>
            <person name="Cifuentes V."/>
            <person name="Reyes P."/>
            <person name="Cevallos-Vallejos M."/>
        </authorList>
    </citation>
    <scope>NUCLEOTIDE SEQUENCE [LARGE SCALE GENOMIC DNA]</scope>
</reference>
<accession>A0ABM4VH67</accession>
<protein>
    <submittedName>
        <fullName evidence="5">Monothiol glutaredoxin-S10-like</fullName>
    </submittedName>
</protein>
<dbReference type="GeneID" id="140013481"/>
<dbReference type="InterPro" id="IPR002109">
    <property type="entry name" value="Glutaredoxin"/>
</dbReference>